<dbReference type="Pfam" id="PF01535">
    <property type="entry name" value="PPR"/>
    <property type="match status" value="5"/>
</dbReference>
<dbReference type="STRING" id="4432.A0A1U7ZNB9"/>
<dbReference type="Pfam" id="PF13041">
    <property type="entry name" value="PPR_2"/>
    <property type="match status" value="1"/>
</dbReference>
<sequence length="770" mass="86488">MLTRQLHYERFFRIANQRTRNTKSYSSYKYEHYSLDQSPRQNIGSINHSMLMLLHRGHELEALKLLREQLRWGGTNTLNEVTVAVALKACRGDPKPGCQIHGLAISSGFDSFVTVSNSLMNVYCKSGQFDQAFEIFKNLSSPDIVSWNTVLSGFHESQDALRFTLQMHQTGVSFDAVTYTTVLNFCSDIQDCLLGFQFHSLVNKSGFDSETFVGNALITMYSRWGYLEEAKRLFDEMPQRDLVSWNALLSGYVQEGNYGVEAVYTFVELVREGMELDHVSFSSVISACGHEKSLELGRQIHGLVLRSGYGTHVSVCNVLISMYSKCEVVEDANMVFESMTERNVISWTTMISINEKDAISLFIDMRKDGVYPNEVTFVGLIHAISVENLVKEGHTIHGFCIKTGFLSDLNVSNSFITMYSKFESMKESKKIFDEISYKETISWNALISGYAQNGMSQEALQTFSLAILESYPNEFSFGSVLSAIGSAESVSLRQGQRCHSCIIKLGLNTNPVVSGALLDMYAKRGSIEESQKIFSESPQTSQVAWTAIISAYARHGDYESVMELFEEMQRKAVPPDSITFLSVLTACGRRGMVDMGCRVFDSMVKDHHIEPSPEHYSCVVDMLGRAGRLDEAEEFVHQMLTKPGLSALQSLLGACRIHGNVEMGKRAAEALMQMEPMESGSYVLISNIYAEKGEWDKVAKVRKGMRERGVKKEIGFSWVDVVGGSMYMHGFSSGDRSHPQAEEICWMAELLWSEMTSLERKERGLLQSII</sequence>
<dbReference type="Proteomes" id="UP000189703">
    <property type="component" value="Unplaced"/>
</dbReference>
<dbReference type="FunFam" id="1.25.40.10:FF:001392">
    <property type="entry name" value="Pentatricopeptide repeat-containing protein, mitochondrial isoform A"/>
    <property type="match status" value="1"/>
</dbReference>
<dbReference type="KEGG" id="nnu:104592417"/>
<dbReference type="GO" id="GO:0003723">
    <property type="term" value="F:RNA binding"/>
    <property type="evidence" value="ECO:0007669"/>
    <property type="project" value="InterPro"/>
</dbReference>
<dbReference type="FunFam" id="1.25.40.10:FF:000196">
    <property type="entry name" value="Pentatricopeptide repeat-containing protein At4g14850"/>
    <property type="match status" value="1"/>
</dbReference>
<proteinExistence type="predicted"/>
<dbReference type="PANTHER" id="PTHR47926:SF524">
    <property type="entry name" value="(WILD MALAYSIAN BANANA) HYPOTHETICAL PROTEIN"/>
    <property type="match status" value="1"/>
</dbReference>
<dbReference type="FunCoup" id="A0A1U7ZNB9">
    <property type="interactions" value="619"/>
</dbReference>
<organism evidence="1 2">
    <name type="scientific">Nelumbo nucifera</name>
    <name type="common">Sacred lotus</name>
    <dbReference type="NCBI Taxonomy" id="4432"/>
    <lineage>
        <taxon>Eukaryota</taxon>
        <taxon>Viridiplantae</taxon>
        <taxon>Streptophyta</taxon>
        <taxon>Embryophyta</taxon>
        <taxon>Tracheophyta</taxon>
        <taxon>Spermatophyta</taxon>
        <taxon>Magnoliopsida</taxon>
        <taxon>Proteales</taxon>
        <taxon>Nelumbonaceae</taxon>
        <taxon>Nelumbo</taxon>
    </lineage>
</organism>
<protein>
    <submittedName>
        <fullName evidence="2">Pentatricopeptide repeat-containing protein At4g32430, mitochondrial</fullName>
    </submittedName>
</protein>
<reference evidence="2" key="1">
    <citation type="submission" date="2025-08" db="UniProtKB">
        <authorList>
            <consortium name="RefSeq"/>
        </authorList>
    </citation>
    <scope>IDENTIFICATION</scope>
</reference>
<name>A0A1U7ZNB9_NELNU</name>
<dbReference type="eggNOG" id="KOG4197">
    <property type="taxonomic scope" value="Eukaryota"/>
</dbReference>
<gene>
    <name evidence="2" type="primary">LOC104592417</name>
</gene>
<keyword evidence="1" id="KW-1185">Reference proteome</keyword>
<dbReference type="OMA" id="HGQRCHS"/>
<dbReference type="SUPFAM" id="SSF48452">
    <property type="entry name" value="TPR-like"/>
    <property type="match status" value="1"/>
</dbReference>
<dbReference type="FunFam" id="1.25.40.10:FF:000573">
    <property type="entry name" value="Pentatricopeptide repeat-containing protein mitochondrial"/>
    <property type="match status" value="1"/>
</dbReference>
<evidence type="ECO:0000313" key="1">
    <source>
        <dbReference type="Proteomes" id="UP000189703"/>
    </source>
</evidence>
<dbReference type="FunFam" id="1.25.40.10:FF:000453">
    <property type="entry name" value="Pentatricopeptide repeat-containing protein mitochondrial"/>
    <property type="match status" value="1"/>
</dbReference>
<dbReference type="Pfam" id="PF12854">
    <property type="entry name" value="PPR_1"/>
    <property type="match status" value="1"/>
</dbReference>
<dbReference type="PROSITE" id="PS51375">
    <property type="entry name" value="PPR"/>
    <property type="match status" value="8"/>
</dbReference>
<dbReference type="OrthoDB" id="185373at2759"/>
<dbReference type="AlphaFoldDB" id="A0A1U7ZNB9"/>
<dbReference type="InterPro" id="IPR002885">
    <property type="entry name" value="PPR_rpt"/>
</dbReference>
<dbReference type="GeneID" id="104592417"/>
<dbReference type="PANTHER" id="PTHR47926">
    <property type="entry name" value="PENTATRICOPEPTIDE REPEAT-CONTAINING PROTEIN"/>
    <property type="match status" value="1"/>
</dbReference>
<dbReference type="Pfam" id="PF20431">
    <property type="entry name" value="E_motif"/>
    <property type="match status" value="1"/>
</dbReference>
<dbReference type="NCBIfam" id="TIGR00756">
    <property type="entry name" value="PPR"/>
    <property type="match status" value="8"/>
</dbReference>
<dbReference type="Gene3D" id="1.25.40.10">
    <property type="entry name" value="Tetratricopeptide repeat domain"/>
    <property type="match status" value="5"/>
</dbReference>
<evidence type="ECO:0000313" key="2">
    <source>
        <dbReference type="RefSeq" id="XP_010250087.1"/>
    </source>
</evidence>
<dbReference type="GO" id="GO:0009451">
    <property type="term" value="P:RNA modification"/>
    <property type="evidence" value="ECO:0007669"/>
    <property type="project" value="InterPro"/>
</dbReference>
<dbReference type="InterPro" id="IPR046960">
    <property type="entry name" value="PPR_At4g14850-like_plant"/>
</dbReference>
<dbReference type="RefSeq" id="XP_010250087.1">
    <property type="nucleotide sequence ID" value="XM_010251785.2"/>
</dbReference>
<dbReference type="InterPro" id="IPR011990">
    <property type="entry name" value="TPR-like_helical_dom_sf"/>
</dbReference>
<accession>A0A1U7ZNB9</accession>
<dbReference type="InterPro" id="IPR046848">
    <property type="entry name" value="E_motif"/>
</dbReference>